<comment type="caution">
    <text evidence="6">The sequence shown here is derived from an EMBL/GenBank/DDBJ whole genome shotgun (WGS) entry which is preliminary data.</text>
</comment>
<dbReference type="FunFam" id="3.90.470.10:FF:000017">
    <property type="entry name" value="54S ribosomal protein L22, mitochondrial"/>
    <property type="match status" value="1"/>
</dbReference>
<evidence type="ECO:0000256" key="2">
    <source>
        <dbReference type="ARBA" id="ARBA00022980"/>
    </source>
</evidence>
<organism evidence="6 7">
    <name type="scientific">Podospora fimiseda</name>
    <dbReference type="NCBI Taxonomy" id="252190"/>
    <lineage>
        <taxon>Eukaryota</taxon>
        <taxon>Fungi</taxon>
        <taxon>Dikarya</taxon>
        <taxon>Ascomycota</taxon>
        <taxon>Pezizomycotina</taxon>
        <taxon>Sordariomycetes</taxon>
        <taxon>Sordariomycetidae</taxon>
        <taxon>Sordariales</taxon>
        <taxon>Podosporaceae</taxon>
        <taxon>Podospora</taxon>
    </lineage>
</organism>
<keyword evidence="7" id="KW-1185">Reference proteome</keyword>
<dbReference type="InterPro" id="IPR001063">
    <property type="entry name" value="Ribosomal_uL22"/>
</dbReference>
<feature type="compositionally biased region" description="Polar residues" evidence="5">
    <location>
        <begin position="47"/>
        <end position="60"/>
    </location>
</feature>
<dbReference type="EMBL" id="MU865487">
    <property type="protein sequence ID" value="KAK4222168.1"/>
    <property type="molecule type" value="Genomic_DNA"/>
</dbReference>
<dbReference type="GO" id="GO:0006412">
    <property type="term" value="P:translation"/>
    <property type="evidence" value="ECO:0007669"/>
    <property type="project" value="InterPro"/>
</dbReference>
<dbReference type="InterPro" id="IPR036394">
    <property type="entry name" value="Ribosomal_uL22_sf"/>
</dbReference>
<evidence type="ECO:0000256" key="4">
    <source>
        <dbReference type="RuleBase" id="RU004005"/>
    </source>
</evidence>
<dbReference type="SUPFAM" id="SSF54843">
    <property type="entry name" value="Ribosomal protein L22"/>
    <property type="match status" value="1"/>
</dbReference>
<reference evidence="6" key="2">
    <citation type="submission" date="2023-05" db="EMBL/GenBank/DDBJ databases">
        <authorList>
            <consortium name="Lawrence Berkeley National Laboratory"/>
            <person name="Steindorff A."/>
            <person name="Hensen N."/>
            <person name="Bonometti L."/>
            <person name="Westerberg I."/>
            <person name="Brannstrom I.O."/>
            <person name="Guillou S."/>
            <person name="Cros-Aarteil S."/>
            <person name="Calhoun S."/>
            <person name="Haridas S."/>
            <person name="Kuo A."/>
            <person name="Mondo S."/>
            <person name="Pangilinan J."/>
            <person name="Riley R."/>
            <person name="Labutti K."/>
            <person name="Andreopoulos B."/>
            <person name="Lipzen A."/>
            <person name="Chen C."/>
            <person name="Yanf M."/>
            <person name="Daum C."/>
            <person name="Ng V."/>
            <person name="Clum A."/>
            <person name="Ohm R."/>
            <person name="Martin F."/>
            <person name="Silar P."/>
            <person name="Natvig D."/>
            <person name="Lalanne C."/>
            <person name="Gautier V."/>
            <person name="Ament-Velasquez S.L."/>
            <person name="Kruys A."/>
            <person name="Hutchinson M.I."/>
            <person name="Powell A.J."/>
            <person name="Barry K."/>
            <person name="Miller A.N."/>
            <person name="Grigoriev I.V."/>
            <person name="Debuchy R."/>
            <person name="Gladieux P."/>
            <person name="Thoren M.H."/>
            <person name="Johannesson H."/>
        </authorList>
    </citation>
    <scope>NUCLEOTIDE SEQUENCE</scope>
    <source>
        <strain evidence="6">CBS 990.96</strain>
    </source>
</reference>
<dbReference type="GO" id="GO:0003735">
    <property type="term" value="F:structural constituent of ribosome"/>
    <property type="evidence" value="ECO:0007669"/>
    <property type="project" value="InterPro"/>
</dbReference>
<keyword evidence="3 4" id="KW-0687">Ribonucleoprotein</keyword>
<comment type="similarity">
    <text evidence="1 4">Belongs to the universal ribosomal protein uL22 family.</text>
</comment>
<dbReference type="GO" id="GO:0015934">
    <property type="term" value="C:large ribosomal subunit"/>
    <property type="evidence" value="ECO:0007669"/>
    <property type="project" value="InterPro"/>
</dbReference>
<evidence type="ECO:0000313" key="7">
    <source>
        <dbReference type="Proteomes" id="UP001301958"/>
    </source>
</evidence>
<protein>
    <submittedName>
        <fullName evidence="6">Ribosomal protein L22/L17</fullName>
    </submittedName>
</protein>
<dbReference type="CDD" id="cd00336">
    <property type="entry name" value="Ribosomal_L22"/>
    <property type="match status" value="1"/>
</dbReference>
<keyword evidence="2 4" id="KW-0689">Ribosomal protein</keyword>
<evidence type="ECO:0000256" key="5">
    <source>
        <dbReference type="SAM" id="MobiDB-lite"/>
    </source>
</evidence>
<proteinExistence type="inferred from homology"/>
<evidence type="ECO:0000256" key="3">
    <source>
        <dbReference type="ARBA" id="ARBA00023274"/>
    </source>
</evidence>
<name>A0AAN6YMW8_9PEZI</name>
<sequence>MNLSMPSRQLIRGSSPILLLPKIQSLSLHTTPSNSWFWKKKSPSVPEETSSITKTLSSGSKDARKQLVDHLTSSIQTPTIFDDQIASPSSSDSEETRTQKKLKTGIFTSAGASLVKEHLARSTDPDPASRIRWERKQLIRQIHNKTDPFSKEPRHLRILRTERSLTSKSSWLPTSTKKLVKLAHQITGKPVSEALVQMRFSKKKMAQEVKYQLEQARDLAVVERGMGLGEAKGEVLPEQAAIEFKTKDGKHLKVTDPTRMYVAEAWVNRGPWRGVTPDYRARGRVFRKMKPTTSITVVLKEEKTRIREHKEREHKKNKQGPWIHLPNRPVTAQRPYYTW</sequence>
<dbReference type="Gene3D" id="3.90.470.10">
    <property type="entry name" value="Ribosomal protein L22/L17"/>
    <property type="match status" value="1"/>
</dbReference>
<feature type="region of interest" description="Disordered" evidence="5">
    <location>
        <begin position="38"/>
        <end position="63"/>
    </location>
</feature>
<dbReference type="Pfam" id="PF00237">
    <property type="entry name" value="Ribosomal_L22"/>
    <property type="match status" value="2"/>
</dbReference>
<evidence type="ECO:0000313" key="6">
    <source>
        <dbReference type="EMBL" id="KAK4222168.1"/>
    </source>
</evidence>
<evidence type="ECO:0000256" key="1">
    <source>
        <dbReference type="ARBA" id="ARBA00009451"/>
    </source>
</evidence>
<dbReference type="PANTHER" id="PTHR13501:SF10">
    <property type="entry name" value="LARGE RIBOSOMAL SUBUNIT PROTEIN UL22M"/>
    <property type="match status" value="1"/>
</dbReference>
<dbReference type="PANTHER" id="PTHR13501">
    <property type="entry name" value="CHLOROPLAST 50S RIBOSOMAL PROTEIN L22-RELATED"/>
    <property type="match status" value="1"/>
</dbReference>
<feature type="region of interest" description="Disordered" evidence="5">
    <location>
        <begin position="307"/>
        <end position="327"/>
    </location>
</feature>
<reference evidence="6" key="1">
    <citation type="journal article" date="2023" name="Mol. Phylogenet. Evol.">
        <title>Genome-scale phylogeny and comparative genomics of the fungal order Sordariales.</title>
        <authorList>
            <person name="Hensen N."/>
            <person name="Bonometti L."/>
            <person name="Westerberg I."/>
            <person name="Brannstrom I.O."/>
            <person name="Guillou S."/>
            <person name="Cros-Aarteil S."/>
            <person name="Calhoun S."/>
            <person name="Haridas S."/>
            <person name="Kuo A."/>
            <person name="Mondo S."/>
            <person name="Pangilinan J."/>
            <person name="Riley R."/>
            <person name="LaButti K."/>
            <person name="Andreopoulos B."/>
            <person name="Lipzen A."/>
            <person name="Chen C."/>
            <person name="Yan M."/>
            <person name="Daum C."/>
            <person name="Ng V."/>
            <person name="Clum A."/>
            <person name="Steindorff A."/>
            <person name="Ohm R.A."/>
            <person name="Martin F."/>
            <person name="Silar P."/>
            <person name="Natvig D.O."/>
            <person name="Lalanne C."/>
            <person name="Gautier V."/>
            <person name="Ament-Velasquez S.L."/>
            <person name="Kruys A."/>
            <person name="Hutchinson M.I."/>
            <person name="Powell A.J."/>
            <person name="Barry K."/>
            <person name="Miller A.N."/>
            <person name="Grigoriev I.V."/>
            <person name="Debuchy R."/>
            <person name="Gladieux P."/>
            <person name="Hiltunen Thoren M."/>
            <person name="Johannesson H."/>
        </authorList>
    </citation>
    <scope>NUCLEOTIDE SEQUENCE</scope>
    <source>
        <strain evidence="6">CBS 990.96</strain>
    </source>
</reference>
<gene>
    <name evidence="6" type="ORF">QBC38DRAFT_490507</name>
</gene>
<dbReference type="InterPro" id="IPR047867">
    <property type="entry name" value="Ribosomal_uL22_bac/org-type"/>
</dbReference>
<dbReference type="AlphaFoldDB" id="A0AAN6YMW8"/>
<accession>A0AAN6YMW8</accession>
<dbReference type="Proteomes" id="UP001301958">
    <property type="component" value="Unassembled WGS sequence"/>
</dbReference>